<keyword evidence="1 5" id="KW-0808">Transferase</keyword>
<evidence type="ECO:0000256" key="2">
    <source>
        <dbReference type="ARBA" id="ARBA00022695"/>
    </source>
</evidence>
<gene>
    <name evidence="5" type="primary">fbiD</name>
    <name evidence="6" type="ORF">QO019_006428</name>
</gene>
<reference evidence="6 7" key="1">
    <citation type="submission" date="2023-07" db="EMBL/GenBank/DDBJ databases">
        <title>Genomic Encyclopedia of Type Strains, Phase IV (KMG-IV): sequencing the most valuable type-strain genomes for metagenomic binning, comparative biology and taxonomic classification.</title>
        <authorList>
            <person name="Goeker M."/>
        </authorList>
    </citation>
    <scope>NUCLEOTIDE SEQUENCE [LARGE SCALE GENOMIC DNA]</scope>
    <source>
        <strain evidence="6 7">DSM 40573</strain>
    </source>
</reference>
<dbReference type="HAMAP" id="MF_02114">
    <property type="entry name" value="CofC"/>
    <property type="match status" value="1"/>
</dbReference>
<dbReference type="GO" id="GO:0043814">
    <property type="term" value="F:phospholactate guanylyltransferase activity"/>
    <property type="evidence" value="ECO:0007669"/>
    <property type="project" value="UniProtKB-EC"/>
</dbReference>
<dbReference type="EC" id="2.7.7.105" evidence="5"/>
<dbReference type="NCBIfam" id="TIGR03552">
    <property type="entry name" value="F420_cofC"/>
    <property type="match status" value="1"/>
</dbReference>
<feature type="binding site" evidence="5">
    <location>
        <position position="162"/>
    </location>
    <ligand>
        <name>phosphoenolpyruvate</name>
        <dbReference type="ChEBI" id="CHEBI:58702"/>
    </ligand>
</feature>
<comment type="pathway">
    <text evidence="5">Cofactor biosynthesis; coenzyme F420 biosynthesis.</text>
</comment>
<dbReference type="PANTHER" id="PTHR40392">
    <property type="entry name" value="2-PHOSPHO-L-LACTATE GUANYLYLTRANSFERASE"/>
    <property type="match status" value="1"/>
</dbReference>
<keyword evidence="3 5" id="KW-0547">Nucleotide-binding</keyword>
<evidence type="ECO:0000256" key="3">
    <source>
        <dbReference type="ARBA" id="ARBA00022741"/>
    </source>
</evidence>
<evidence type="ECO:0000256" key="5">
    <source>
        <dbReference type="HAMAP-Rule" id="MF_02114"/>
    </source>
</evidence>
<name>A0ABU0KT13_9ACTN</name>
<evidence type="ECO:0000256" key="4">
    <source>
        <dbReference type="ARBA" id="ARBA00023134"/>
    </source>
</evidence>
<comment type="function">
    <text evidence="5">Guanylyltransferase that catalyzes the activation of phosphoenolpyruvate (PEP) as enolpyruvoyl-2-diphospho-5'-guanosine, via the condensation of PEP with GTP. It is involved in the biosynthesis of coenzyme F420, a hydride carrier cofactor.</text>
</comment>
<dbReference type="Gene3D" id="3.90.550.10">
    <property type="entry name" value="Spore Coat Polysaccharide Biosynthesis Protein SpsA, Chain A"/>
    <property type="match status" value="1"/>
</dbReference>
<dbReference type="PANTHER" id="PTHR40392:SF1">
    <property type="entry name" value="2-PHOSPHO-L-LACTATE GUANYLYLTRANSFERASE"/>
    <property type="match status" value="1"/>
</dbReference>
<keyword evidence="2 5" id="KW-0548">Nucleotidyltransferase</keyword>
<keyword evidence="7" id="KW-1185">Reference proteome</keyword>
<dbReference type="InterPro" id="IPR002835">
    <property type="entry name" value="CofC"/>
</dbReference>
<keyword evidence="4 5" id="KW-0342">GTP-binding</keyword>
<dbReference type="Proteomes" id="UP001236795">
    <property type="component" value="Unassembled WGS sequence"/>
</dbReference>
<dbReference type="SUPFAM" id="SSF53448">
    <property type="entry name" value="Nucleotide-diphospho-sugar transferases"/>
    <property type="match status" value="1"/>
</dbReference>
<comment type="caution">
    <text evidence="6">The sequence shown here is derived from an EMBL/GenBank/DDBJ whole genome shotgun (WGS) entry which is preliminary data.</text>
</comment>
<sequence>MPGTDATSWTVVLPVKPFTLGKSRLGSWAGDLRPDWARAFFLDTLNSVVRTPGVERVIVVSGDPQARTLAVRAGADAVDDTPARGLNAAVRRGAGRAAARSAGPVAIVTADLPALRPGELARVLAEAGARPRAFLADHTGHGTTVLTAHTPGLLLPRFEGASRARHAASGAHEIANPQVPGARLDVDTPTELVAALRLGLGPHSTSLASTLGPERPMSMYADVWSLPRVAEVEQSVAEGREAW</sequence>
<dbReference type="RefSeq" id="WP_240801117.1">
    <property type="nucleotide sequence ID" value="NZ_JAUSWC010000034.1"/>
</dbReference>
<comment type="caution">
    <text evidence="5">Lacks conserved residue(s) required for the propagation of feature annotation.</text>
</comment>
<dbReference type="EMBL" id="JAUSWC010000034">
    <property type="protein sequence ID" value="MDQ0491531.1"/>
    <property type="molecule type" value="Genomic_DNA"/>
</dbReference>
<evidence type="ECO:0000313" key="6">
    <source>
        <dbReference type="EMBL" id="MDQ0491531.1"/>
    </source>
</evidence>
<accession>A0ABU0KT13</accession>
<comment type="similarity">
    <text evidence="5">Belongs to the CofC family.</text>
</comment>
<dbReference type="Pfam" id="PF01983">
    <property type="entry name" value="CofC"/>
    <property type="match status" value="1"/>
</dbReference>
<comment type="catalytic activity">
    <reaction evidence="5">
        <text>phosphoenolpyruvate + GTP + H(+) = enolpyruvoyl-2-diphospho-5'-guanosine + diphosphate</text>
        <dbReference type="Rhea" id="RHEA:30519"/>
        <dbReference type="ChEBI" id="CHEBI:15378"/>
        <dbReference type="ChEBI" id="CHEBI:33019"/>
        <dbReference type="ChEBI" id="CHEBI:37565"/>
        <dbReference type="ChEBI" id="CHEBI:58702"/>
        <dbReference type="ChEBI" id="CHEBI:143701"/>
        <dbReference type="EC" id="2.7.7.105"/>
    </reaction>
</comment>
<organism evidence="6 7">
    <name type="scientific">Streptomyces thermodiastaticus</name>
    <dbReference type="NCBI Taxonomy" id="44061"/>
    <lineage>
        <taxon>Bacteria</taxon>
        <taxon>Bacillati</taxon>
        <taxon>Actinomycetota</taxon>
        <taxon>Actinomycetes</taxon>
        <taxon>Kitasatosporales</taxon>
        <taxon>Streptomycetaceae</taxon>
        <taxon>Streptomyces</taxon>
    </lineage>
</organism>
<protein>
    <recommendedName>
        <fullName evidence="5">Phosphoenolpyruvate guanylyltransferase</fullName>
        <shortName evidence="5">PEP guanylyltransferase</shortName>
        <ecNumber evidence="5">2.7.7.105</ecNumber>
    </recommendedName>
</protein>
<dbReference type="InterPro" id="IPR029044">
    <property type="entry name" value="Nucleotide-diphossugar_trans"/>
</dbReference>
<evidence type="ECO:0000313" key="7">
    <source>
        <dbReference type="Proteomes" id="UP001236795"/>
    </source>
</evidence>
<proteinExistence type="inferred from homology"/>
<feature type="binding site" evidence="5">
    <location>
        <position position="143"/>
    </location>
    <ligand>
        <name>phosphoenolpyruvate</name>
        <dbReference type="ChEBI" id="CHEBI:58702"/>
    </ligand>
</feature>
<evidence type="ECO:0000256" key="1">
    <source>
        <dbReference type="ARBA" id="ARBA00022679"/>
    </source>
</evidence>